<evidence type="ECO:0000256" key="1">
    <source>
        <dbReference type="SAM" id="MobiDB-lite"/>
    </source>
</evidence>
<gene>
    <name evidence="2" type="ORF">Taro_031472</name>
</gene>
<organism evidence="2 3">
    <name type="scientific">Colocasia esculenta</name>
    <name type="common">Wild taro</name>
    <name type="synonym">Arum esculentum</name>
    <dbReference type="NCBI Taxonomy" id="4460"/>
    <lineage>
        <taxon>Eukaryota</taxon>
        <taxon>Viridiplantae</taxon>
        <taxon>Streptophyta</taxon>
        <taxon>Embryophyta</taxon>
        <taxon>Tracheophyta</taxon>
        <taxon>Spermatophyta</taxon>
        <taxon>Magnoliopsida</taxon>
        <taxon>Liliopsida</taxon>
        <taxon>Araceae</taxon>
        <taxon>Aroideae</taxon>
        <taxon>Colocasieae</taxon>
        <taxon>Colocasia</taxon>
    </lineage>
</organism>
<evidence type="ECO:0000313" key="2">
    <source>
        <dbReference type="EMBL" id="MQL98759.1"/>
    </source>
</evidence>
<name>A0A843W6I6_COLES</name>
<feature type="compositionally biased region" description="Polar residues" evidence="1">
    <location>
        <begin position="71"/>
        <end position="85"/>
    </location>
</feature>
<sequence length="85" mass="9794">MKAECLKLKKTEFKKKDNMKKFKKYNKKAMAATCNNESDSNSESSSSEEEEEKANQAFMVNVEDKVVRRTQLVSPTSTSSQRRNH</sequence>
<protein>
    <submittedName>
        <fullName evidence="2">Uncharacterized protein</fullName>
    </submittedName>
</protein>
<feature type="region of interest" description="Disordered" evidence="1">
    <location>
        <begin position="32"/>
        <end position="85"/>
    </location>
</feature>
<reference evidence="2" key="1">
    <citation type="submission" date="2017-07" db="EMBL/GenBank/DDBJ databases">
        <title>Taro Niue Genome Assembly and Annotation.</title>
        <authorList>
            <person name="Atibalentja N."/>
            <person name="Keating K."/>
            <person name="Fields C.J."/>
        </authorList>
    </citation>
    <scope>NUCLEOTIDE SEQUENCE</scope>
    <source>
        <strain evidence="2">Niue_2</strain>
        <tissue evidence="2">Leaf</tissue>
    </source>
</reference>
<keyword evidence="3" id="KW-1185">Reference proteome</keyword>
<dbReference type="EMBL" id="NMUH01002234">
    <property type="protein sequence ID" value="MQL98759.1"/>
    <property type="molecule type" value="Genomic_DNA"/>
</dbReference>
<feature type="compositionally biased region" description="Low complexity" evidence="1">
    <location>
        <begin position="35"/>
        <end position="45"/>
    </location>
</feature>
<dbReference type="AlphaFoldDB" id="A0A843W6I6"/>
<accession>A0A843W6I6</accession>
<comment type="caution">
    <text evidence="2">The sequence shown here is derived from an EMBL/GenBank/DDBJ whole genome shotgun (WGS) entry which is preliminary data.</text>
</comment>
<evidence type="ECO:0000313" key="3">
    <source>
        <dbReference type="Proteomes" id="UP000652761"/>
    </source>
</evidence>
<dbReference type="Proteomes" id="UP000652761">
    <property type="component" value="Unassembled WGS sequence"/>
</dbReference>
<proteinExistence type="predicted"/>